<keyword evidence="5 6" id="KW-0472">Membrane</keyword>
<accession>A0A2G5U944</accession>
<dbReference type="STRING" id="1611254.A0A2G5U944"/>
<evidence type="ECO:0000256" key="5">
    <source>
        <dbReference type="ARBA" id="ARBA00023136"/>
    </source>
</evidence>
<dbReference type="GO" id="GO:0016020">
    <property type="term" value="C:membrane"/>
    <property type="evidence" value="ECO:0007669"/>
    <property type="project" value="UniProtKB-SubCell"/>
</dbReference>
<feature type="transmembrane region" description="Helical" evidence="6">
    <location>
        <begin position="472"/>
        <end position="490"/>
    </location>
</feature>
<proteinExistence type="inferred from homology"/>
<evidence type="ECO:0000256" key="1">
    <source>
        <dbReference type="ARBA" id="ARBA00004141"/>
    </source>
</evidence>
<comment type="similarity">
    <text evidence="2">Belongs to the nucleobase:cation symporter-2 (NCS2) (TC 2.A.40) family.</text>
</comment>
<feature type="transmembrane region" description="Helical" evidence="6">
    <location>
        <begin position="404"/>
        <end position="422"/>
    </location>
</feature>
<sequence>MTSGLHLHVNEVPRPLSILLFGMQQMMICLSALLVVPYIVSDMLCAGDKALEIRVQLISATFVTSGIATILQTTFGLRLSILHGPSFAFIPALHTFQTSFPCNADTSTNNWEEKMQMISGSCLLAVLIMPIMGFTGVIGKISKYIGPVTIVPIMSLLTIGTVPDIEEKMGLHWISIVEFLILVVFVVFLGQTEVPIPAYSWTQKKFKFTYQKIFGQFPVIKEYAVCLLLGNNDEFQYLLGIIIAWIICLILTVTNAEPPGGQARTDNNISLAVFRDTPWVQIPKPLFFGPPKFNAALICGFMASCFAAMIESIGDYNLCAKISKQTRPPPSNTNRAFVVEGVGCILAALWGVGTGITCYAENIAIMSVTKVTSRVTMQMAGVLLILAGIISKFAAFLSMIPEPIIGGLLAMGVSLINGVSLSNLQTVDMKITRNLTIIGIAIIMAITTATHFEKTPLNTGNKTVDDVFGTLLTIRMLIGGLIAFTLDNVAPGATRKQRGFRDDDDFDEDDEKEMIPDVKHNGYALPSCVNRFFLRYHWLTYLPVIPSKRSIQEIENERRGDTVKEKL</sequence>
<evidence type="ECO:0000313" key="7">
    <source>
        <dbReference type="EMBL" id="PIC35881.1"/>
    </source>
</evidence>
<dbReference type="GO" id="GO:0022857">
    <property type="term" value="F:transmembrane transporter activity"/>
    <property type="evidence" value="ECO:0007669"/>
    <property type="project" value="InterPro"/>
</dbReference>
<evidence type="ECO:0000256" key="2">
    <source>
        <dbReference type="ARBA" id="ARBA00008821"/>
    </source>
</evidence>
<feature type="transmembrane region" description="Helical" evidence="6">
    <location>
        <begin position="117"/>
        <end position="138"/>
    </location>
</feature>
<dbReference type="PANTHER" id="PTHR11119">
    <property type="entry name" value="XANTHINE-URACIL / VITAMIN C PERMEASE FAMILY MEMBER"/>
    <property type="match status" value="1"/>
</dbReference>
<evidence type="ECO:0000256" key="4">
    <source>
        <dbReference type="ARBA" id="ARBA00022989"/>
    </source>
</evidence>
<comment type="subcellular location">
    <subcellularLocation>
        <location evidence="1">Membrane</location>
        <topology evidence="1">Multi-pass membrane protein</topology>
    </subcellularLocation>
</comment>
<feature type="transmembrane region" description="Helical" evidence="6">
    <location>
        <begin position="20"/>
        <end position="41"/>
    </location>
</feature>
<dbReference type="Pfam" id="PF00860">
    <property type="entry name" value="Xan_ur_permease"/>
    <property type="match status" value="1"/>
</dbReference>
<keyword evidence="3 6" id="KW-0812">Transmembrane</keyword>
<feature type="transmembrane region" description="Helical" evidence="6">
    <location>
        <begin position="380"/>
        <end position="398"/>
    </location>
</feature>
<organism evidence="7 8">
    <name type="scientific">Caenorhabditis nigoni</name>
    <dbReference type="NCBI Taxonomy" id="1611254"/>
    <lineage>
        <taxon>Eukaryota</taxon>
        <taxon>Metazoa</taxon>
        <taxon>Ecdysozoa</taxon>
        <taxon>Nematoda</taxon>
        <taxon>Chromadorea</taxon>
        <taxon>Rhabditida</taxon>
        <taxon>Rhabditina</taxon>
        <taxon>Rhabditomorpha</taxon>
        <taxon>Rhabditoidea</taxon>
        <taxon>Rhabditidae</taxon>
        <taxon>Peloderinae</taxon>
        <taxon>Caenorhabditis</taxon>
    </lineage>
</organism>
<feature type="transmembrane region" description="Helical" evidence="6">
    <location>
        <begin position="235"/>
        <end position="254"/>
    </location>
</feature>
<keyword evidence="4 6" id="KW-1133">Transmembrane helix</keyword>
<feature type="transmembrane region" description="Helical" evidence="6">
    <location>
        <begin position="53"/>
        <end position="71"/>
    </location>
</feature>
<feature type="transmembrane region" description="Helical" evidence="6">
    <location>
        <begin position="170"/>
        <end position="190"/>
    </location>
</feature>
<dbReference type="Proteomes" id="UP000230233">
    <property type="component" value="Chromosome IV"/>
</dbReference>
<dbReference type="InterPro" id="IPR006043">
    <property type="entry name" value="NCS2"/>
</dbReference>
<dbReference type="OrthoDB" id="1641903at2759"/>
<name>A0A2G5U944_9PELO</name>
<feature type="transmembrane region" description="Helical" evidence="6">
    <location>
        <begin position="144"/>
        <end position="163"/>
    </location>
</feature>
<feature type="transmembrane region" description="Helical" evidence="6">
    <location>
        <begin position="293"/>
        <end position="316"/>
    </location>
</feature>
<gene>
    <name evidence="7" type="primary">Cnig_chr_IV.g15091</name>
    <name evidence="7" type="ORF">B9Z55_015091</name>
</gene>
<dbReference type="AlphaFoldDB" id="A0A2G5U944"/>
<comment type="caution">
    <text evidence="7">The sequence shown here is derived from an EMBL/GenBank/DDBJ whole genome shotgun (WGS) entry which is preliminary data.</text>
</comment>
<dbReference type="EMBL" id="PDUG01000004">
    <property type="protein sequence ID" value="PIC35881.1"/>
    <property type="molecule type" value="Genomic_DNA"/>
</dbReference>
<protein>
    <submittedName>
        <fullName evidence="7">Uncharacterized protein</fullName>
    </submittedName>
</protein>
<reference evidence="8" key="1">
    <citation type="submission" date="2017-10" db="EMBL/GenBank/DDBJ databases">
        <title>Rapid genome shrinkage in a self-fertile nematode reveals novel sperm competition proteins.</title>
        <authorList>
            <person name="Yin D."/>
            <person name="Schwarz E.M."/>
            <person name="Thomas C.G."/>
            <person name="Felde R.L."/>
            <person name="Korf I.F."/>
            <person name="Cutter A.D."/>
            <person name="Schartner C.M."/>
            <person name="Ralston E.J."/>
            <person name="Meyer B.J."/>
            <person name="Haag E.S."/>
        </authorList>
    </citation>
    <scope>NUCLEOTIDE SEQUENCE [LARGE SCALE GENOMIC DNA]</scope>
    <source>
        <strain evidence="8">JU1422</strain>
    </source>
</reference>
<keyword evidence="8" id="KW-1185">Reference proteome</keyword>
<feature type="transmembrane region" description="Helical" evidence="6">
    <location>
        <begin position="434"/>
        <end position="452"/>
    </location>
</feature>
<evidence type="ECO:0000313" key="8">
    <source>
        <dbReference type="Proteomes" id="UP000230233"/>
    </source>
</evidence>
<feature type="transmembrane region" description="Helical" evidence="6">
    <location>
        <begin position="77"/>
        <end position="96"/>
    </location>
</feature>
<feature type="transmembrane region" description="Helical" evidence="6">
    <location>
        <begin position="336"/>
        <end position="359"/>
    </location>
</feature>
<evidence type="ECO:0000256" key="3">
    <source>
        <dbReference type="ARBA" id="ARBA00022692"/>
    </source>
</evidence>
<evidence type="ECO:0000256" key="6">
    <source>
        <dbReference type="SAM" id="Phobius"/>
    </source>
</evidence>